<dbReference type="EMBL" id="AP022213">
    <property type="protein sequence ID" value="BBT16631.1"/>
    <property type="molecule type" value="Genomic_DNA"/>
</dbReference>
<dbReference type="GO" id="GO:0015628">
    <property type="term" value="P:protein secretion by the type II secretion system"/>
    <property type="evidence" value="ECO:0007669"/>
    <property type="project" value="InterPro"/>
</dbReference>
<dbReference type="Pfam" id="PF12693">
    <property type="entry name" value="GspL_C"/>
    <property type="match status" value="1"/>
</dbReference>
<accession>A0A679GF46</accession>
<dbReference type="InterPro" id="IPR024230">
    <property type="entry name" value="GspL_cyto_dom"/>
</dbReference>
<evidence type="ECO:0000256" key="5">
    <source>
        <dbReference type="ARBA" id="ARBA00022519"/>
    </source>
</evidence>
<keyword evidence="3" id="KW-0813">Transport</keyword>
<dbReference type="RefSeq" id="WP_044407462.1">
    <property type="nucleotide sequence ID" value="NZ_AP022213.1"/>
</dbReference>
<feature type="domain" description="GspL cytoplasmic actin-ATPase-like" evidence="10">
    <location>
        <begin position="28"/>
        <end position="169"/>
    </location>
</feature>
<evidence type="ECO:0000256" key="1">
    <source>
        <dbReference type="ARBA" id="ARBA00004377"/>
    </source>
</evidence>
<dbReference type="InterPro" id="IPR025691">
    <property type="entry name" value="GspL_pp_dom"/>
</dbReference>
<evidence type="ECO:0000313" key="12">
    <source>
        <dbReference type="EMBL" id="BBT16631.1"/>
    </source>
</evidence>
<evidence type="ECO:0000256" key="6">
    <source>
        <dbReference type="ARBA" id="ARBA00022692"/>
    </source>
</evidence>
<dbReference type="GO" id="GO:0015627">
    <property type="term" value="C:type II protein secretion system complex"/>
    <property type="evidence" value="ECO:0007669"/>
    <property type="project" value="InterPro"/>
</dbReference>
<protein>
    <submittedName>
        <fullName evidence="12">General secretion pathway protein L</fullName>
    </submittedName>
    <submittedName>
        <fullName evidence="13">Type II secretion system protein L</fullName>
    </submittedName>
</protein>
<dbReference type="NCBIfam" id="TIGR01709">
    <property type="entry name" value="typeII_sec_gspL"/>
    <property type="match status" value="1"/>
</dbReference>
<evidence type="ECO:0000259" key="11">
    <source>
        <dbReference type="Pfam" id="PF12693"/>
    </source>
</evidence>
<name>A0A679GF46_9GAMM</name>
<dbReference type="AlphaFoldDB" id="A0A679GF46"/>
<dbReference type="Proteomes" id="UP000501237">
    <property type="component" value="Chromosome"/>
</dbReference>
<dbReference type="KEGG" id="poj:PtoMrB4_27020"/>
<evidence type="ECO:0000259" key="10">
    <source>
        <dbReference type="Pfam" id="PF05134"/>
    </source>
</evidence>
<proteinExistence type="inferred from homology"/>
<dbReference type="GO" id="GO:0009276">
    <property type="term" value="C:Gram-negative-bacterium-type cell wall"/>
    <property type="evidence" value="ECO:0007669"/>
    <property type="project" value="InterPro"/>
</dbReference>
<keyword evidence="5" id="KW-0997">Cell inner membrane</keyword>
<dbReference type="PIRSF" id="PIRSF015761">
    <property type="entry name" value="Protein_L"/>
    <property type="match status" value="1"/>
</dbReference>
<dbReference type="GO" id="GO:0005886">
    <property type="term" value="C:plasma membrane"/>
    <property type="evidence" value="ECO:0007669"/>
    <property type="project" value="UniProtKB-SubCell"/>
</dbReference>
<gene>
    <name evidence="13" type="primary">xcpY_1</name>
    <name evidence="12" type="synonym">xcpY</name>
    <name evidence="13" type="ORF">PtoMrB4_27020</name>
    <name evidence="12" type="ORF">WP8S17C03_26800</name>
</gene>
<dbReference type="EMBL" id="AP022642">
    <property type="protein sequence ID" value="BCA28725.1"/>
    <property type="molecule type" value="Genomic_DNA"/>
</dbReference>
<keyword evidence="4" id="KW-1003">Cell membrane</keyword>
<dbReference type="SUPFAM" id="SSF53067">
    <property type="entry name" value="Actin-like ATPase domain"/>
    <property type="match status" value="1"/>
</dbReference>
<dbReference type="Proteomes" id="UP000515591">
    <property type="component" value="Chromosome"/>
</dbReference>
<dbReference type="InterPro" id="IPR007812">
    <property type="entry name" value="T2SS_protein-GspL"/>
</dbReference>
<evidence type="ECO:0000256" key="9">
    <source>
        <dbReference type="ARBA" id="ARBA00023136"/>
    </source>
</evidence>
<keyword evidence="6" id="KW-0812">Transmembrane</keyword>
<evidence type="ECO:0000256" key="7">
    <source>
        <dbReference type="ARBA" id="ARBA00022927"/>
    </source>
</evidence>
<dbReference type="Pfam" id="PF05134">
    <property type="entry name" value="T2SSL"/>
    <property type="match status" value="1"/>
</dbReference>
<organism evidence="13 14">
    <name type="scientific">Metapseudomonas otitidis</name>
    <dbReference type="NCBI Taxonomy" id="319939"/>
    <lineage>
        <taxon>Bacteria</taxon>
        <taxon>Pseudomonadati</taxon>
        <taxon>Pseudomonadota</taxon>
        <taxon>Gammaproteobacteria</taxon>
        <taxon>Pseudomonadales</taxon>
        <taxon>Pseudomonadaceae</taxon>
        <taxon>Metapseudomonas</taxon>
    </lineage>
</organism>
<dbReference type="InterPro" id="IPR043129">
    <property type="entry name" value="ATPase_NBD"/>
</dbReference>
<reference evidence="12 15" key="1">
    <citation type="submission" date="2019-12" db="EMBL/GenBank/DDBJ databases">
        <title>complete genome sequences of Pseudomonas otitidis str. WP8-S17-CRE-03 isolated from wastewater treatment plant effluent.</title>
        <authorList>
            <person name="Sekizuka T."/>
            <person name="Itokawa K."/>
            <person name="Yatsu K."/>
            <person name="Inamine Y."/>
            <person name="Kuroda M."/>
        </authorList>
    </citation>
    <scope>NUCLEOTIDE SEQUENCE [LARGE SCALE GENOMIC DNA]</scope>
    <source>
        <strain evidence="12 15">WP8-S17-CRE-03</strain>
    </source>
</reference>
<keyword evidence="9" id="KW-0472">Membrane</keyword>
<comment type="subcellular location">
    <subcellularLocation>
        <location evidence="1">Cell inner membrane</location>
        <topology evidence="1">Single-pass membrane protein</topology>
    </subcellularLocation>
</comment>
<dbReference type="Gene3D" id="3.30.1360.100">
    <property type="entry name" value="General secretion pathway protein M, EpsM"/>
    <property type="match status" value="1"/>
</dbReference>
<feature type="domain" description="GspL periplasmic" evidence="11">
    <location>
        <begin position="206"/>
        <end position="357"/>
    </location>
</feature>
<keyword evidence="7" id="KW-0653">Protein transport</keyword>
<evidence type="ECO:0000256" key="4">
    <source>
        <dbReference type="ARBA" id="ARBA00022475"/>
    </source>
</evidence>
<evidence type="ECO:0000313" key="13">
    <source>
        <dbReference type="EMBL" id="BCA28725.1"/>
    </source>
</evidence>
<evidence type="ECO:0000256" key="8">
    <source>
        <dbReference type="ARBA" id="ARBA00022989"/>
    </source>
</evidence>
<evidence type="ECO:0000313" key="14">
    <source>
        <dbReference type="Proteomes" id="UP000501237"/>
    </source>
</evidence>
<evidence type="ECO:0000256" key="2">
    <source>
        <dbReference type="ARBA" id="ARBA00005318"/>
    </source>
</evidence>
<dbReference type="GeneID" id="57397919"/>
<dbReference type="Gene3D" id="3.30.420.380">
    <property type="match status" value="1"/>
</dbReference>
<comment type="similarity">
    <text evidence="2">Belongs to the GSP L family.</text>
</comment>
<evidence type="ECO:0000313" key="15">
    <source>
        <dbReference type="Proteomes" id="UP000515591"/>
    </source>
</evidence>
<reference evidence="13 14" key="2">
    <citation type="journal article" date="2020" name="Microbiol. Resour. Announc.">
        <title>Complete genome sequence of Pseudomonas otitidis strain MrB4, isolated from Lake Biwa in Japan.</title>
        <authorList>
            <person name="Miyazaki K."/>
            <person name="Hase E."/>
            <person name="Maruya T."/>
        </authorList>
    </citation>
    <scope>NUCLEOTIDE SEQUENCE [LARGE SCALE GENOMIC DNA]</scope>
    <source>
        <strain evidence="13 14">MrB4</strain>
    </source>
</reference>
<evidence type="ECO:0000256" key="3">
    <source>
        <dbReference type="ARBA" id="ARBA00022448"/>
    </source>
</evidence>
<sequence length="360" mass="38740">MHAWLHLSTPAADSPATWWTATGAPAQGNLEQAAEALAGHALTLLLPAEAASLHSVEVPARSGRWLRQAVRSALEERLLDDLDRLHLAQGPLQQGRQCRVIALDRAWLSACLERLSAVGLTPRRIHLDADCLPPGQPLALRCAGRWLVGGAPGLCDALDDETLAASAALLPSDLQQREDEPWALLAEGSRQAIDLRQGEFAGGDRRAMPWGTLALLLVLAGSGQWLHDRMQRQALEQATATLEAENLAQWQARVPDEPRVVDLERQVRARLAKADQPDADLARSLEHLARTWSAGGGALAKVQRLDYQAGEGWTLRVGSASFADLERLREGLTGQGLAVQSDAGARDAQGVSARLQIATP</sequence>
<keyword evidence="8" id="KW-1133">Transmembrane helix</keyword>